<gene>
    <name evidence="2" type="ORF">HHUSO_G128</name>
</gene>
<evidence type="ECO:0000313" key="3">
    <source>
        <dbReference type="Proteomes" id="UP001369086"/>
    </source>
</evidence>
<dbReference type="PANTHER" id="PTHR31475">
    <property type="entry name" value="UPF0462 PROTEIN"/>
    <property type="match status" value="1"/>
</dbReference>
<organism evidence="2 3">
    <name type="scientific">Huso huso</name>
    <name type="common">Beluga</name>
    <name type="synonym">Acipenser huso</name>
    <dbReference type="NCBI Taxonomy" id="61971"/>
    <lineage>
        <taxon>Eukaryota</taxon>
        <taxon>Metazoa</taxon>
        <taxon>Chordata</taxon>
        <taxon>Craniata</taxon>
        <taxon>Vertebrata</taxon>
        <taxon>Euteleostomi</taxon>
        <taxon>Actinopterygii</taxon>
        <taxon>Chondrostei</taxon>
        <taxon>Acipenseriformes</taxon>
        <taxon>Acipenseridae</taxon>
        <taxon>Huso</taxon>
    </lineage>
</organism>
<proteinExistence type="inferred from homology"/>
<keyword evidence="3" id="KW-1185">Reference proteome</keyword>
<comment type="caution">
    <text evidence="2">The sequence shown here is derived from an EMBL/GenBank/DDBJ whole genome shotgun (WGS) entry which is preliminary data.</text>
</comment>
<accession>A0ABR1A9J1</accession>
<sequence length="205" mass="23191">MVFCFRIAVIMDFAITHTWDSLAVNHDPVTLKLTAGDGGLAMEVQAPFFNDPPAPAGAPGEPFPGLWDYEVVEAFFLNSTTKQYLEVEVCPHGQHLLLLLSGKRNAWKQGLNLAYEASIYGDKWKGKALLPWSYFPPGVDKMNSYAIHGSGNGRTYEALYPILSEEIKERQGPDFHRLEYFQDFSLKDIMGPNWMQPESELWKEC</sequence>
<name>A0ABR1A9J1_HUSHU</name>
<reference evidence="2 3" key="1">
    <citation type="submission" date="2021-05" db="EMBL/GenBank/DDBJ databases">
        <authorList>
            <person name="Zahm M."/>
            <person name="Klopp C."/>
            <person name="Cabau C."/>
            <person name="Kuhl H."/>
            <person name="Suciu R."/>
            <person name="Ciorpac M."/>
            <person name="Holostenco D."/>
            <person name="Gessner J."/>
            <person name="Wuertz S."/>
            <person name="Hohne C."/>
            <person name="Stock M."/>
            <person name="Gislard M."/>
            <person name="Lluch J."/>
            <person name="Milhes M."/>
            <person name="Lampietro C."/>
            <person name="Lopez Roques C."/>
            <person name="Donnadieu C."/>
            <person name="Du K."/>
            <person name="Schartl M."/>
            <person name="Guiguen Y."/>
        </authorList>
    </citation>
    <scope>NUCLEOTIDE SEQUENCE [LARGE SCALE GENOMIC DNA]</scope>
    <source>
        <strain evidence="2">Hh-F2</strain>
        <tissue evidence="2">Blood</tissue>
    </source>
</reference>
<dbReference type="PANTHER" id="PTHR31475:SF5">
    <property type="entry name" value="UPF0462 PROTEIN C4ORF33 HOMOLOG"/>
    <property type="match status" value="1"/>
</dbReference>
<dbReference type="Proteomes" id="UP001369086">
    <property type="component" value="Unassembled WGS sequence"/>
</dbReference>
<dbReference type="EMBL" id="JAHFZB010000001">
    <property type="protein sequence ID" value="KAK6493761.1"/>
    <property type="molecule type" value="Genomic_DNA"/>
</dbReference>
<dbReference type="Gene3D" id="2.60.40.1190">
    <property type="match status" value="1"/>
</dbReference>
<comment type="similarity">
    <text evidence="1">Belongs to the UPF0462 family.</text>
</comment>
<evidence type="ECO:0000313" key="2">
    <source>
        <dbReference type="EMBL" id="KAK6493761.1"/>
    </source>
</evidence>
<protein>
    <submittedName>
        <fullName evidence="2">UPF0462 protein C4orf33-like protein</fullName>
    </submittedName>
</protein>
<evidence type="ECO:0000256" key="1">
    <source>
        <dbReference type="ARBA" id="ARBA00038085"/>
    </source>
</evidence>